<evidence type="ECO:0000256" key="1">
    <source>
        <dbReference type="ARBA" id="ARBA00001166"/>
    </source>
</evidence>
<evidence type="ECO:0000256" key="2">
    <source>
        <dbReference type="ARBA" id="ARBA00008999"/>
    </source>
</evidence>
<dbReference type="Proteomes" id="UP000789508">
    <property type="component" value="Unassembled WGS sequence"/>
</dbReference>
<evidence type="ECO:0000259" key="6">
    <source>
        <dbReference type="Pfam" id="PF01509"/>
    </source>
</evidence>
<protein>
    <recommendedName>
        <fullName evidence="3">tRNA pseudouridine(55) synthase</fullName>
        <ecNumber evidence="3">5.4.99.25</ecNumber>
    </recommendedName>
</protein>
<dbReference type="EMBL" id="CAJVPS010000175">
    <property type="protein sequence ID" value="CAG8461188.1"/>
    <property type="molecule type" value="Genomic_DNA"/>
</dbReference>
<dbReference type="OrthoDB" id="9995526at2759"/>
<dbReference type="GO" id="GO:0003723">
    <property type="term" value="F:RNA binding"/>
    <property type="evidence" value="ECO:0007669"/>
    <property type="project" value="InterPro"/>
</dbReference>
<comment type="caution">
    <text evidence="8">The sequence shown here is derived from an EMBL/GenBank/DDBJ whole genome shotgun (WGS) entry which is preliminary data.</text>
</comment>
<comment type="catalytic activity">
    <reaction evidence="1">
        <text>a uridine in mRNA = a pseudouridine in mRNA</text>
        <dbReference type="Rhea" id="RHEA:56644"/>
        <dbReference type="Rhea" id="RHEA-COMP:14658"/>
        <dbReference type="Rhea" id="RHEA-COMP:14659"/>
        <dbReference type="ChEBI" id="CHEBI:65314"/>
        <dbReference type="ChEBI" id="CHEBI:65315"/>
    </reaction>
</comment>
<dbReference type="AlphaFoldDB" id="A0A9N8VTU9"/>
<evidence type="ECO:0000256" key="4">
    <source>
        <dbReference type="ARBA" id="ARBA00022694"/>
    </source>
</evidence>
<dbReference type="InterPro" id="IPR014780">
    <property type="entry name" value="tRNA_psdUridine_synth_TruB"/>
</dbReference>
<dbReference type="InterPro" id="IPR032819">
    <property type="entry name" value="TruB_C"/>
</dbReference>
<dbReference type="InterPro" id="IPR032675">
    <property type="entry name" value="LRR_dom_sf"/>
</dbReference>
<keyword evidence="4" id="KW-0819">tRNA processing</keyword>
<sequence>MVDPGGLEPPTSPLSADGITSHEVIKIVRKRLNIKKVGHAGTLDPLATGLLIVMLGKTTKLSNLLISQFKSYQTEMELFIETDSGDITAIKIAGKKLYEYARQGKEIEVSLRQVEVKKIELLEYNSEKNIISLQVECSKGTYIRSLVKDIAQRLATIATVTSLRRISSGSFHISQAIKLEEIRPEKIISHQELSEKYKESQQKYNTKEKRAEIKGLLVRSAKYQNEDVDEFPLFQISSIPREDRHYLNTSLTGQLDLTDFINLEKLVINDQRVTRLIISNCANLSILDCSNNYLEDLDLTNLSQLKIFACANNQITNLDLSPLTSEKLENNDNEGMIRQGKYNRFYGSLEFLSTLEKLEELDISGTDISSGLEYSPPNLKFFFCAEIRAGARVKEIKKELCLNENQAQSKETEINWAKSSLLKFLRNSRILKELIQSRVGNEIEPLLSNFLRTQQEIKIMQMSSQVANDTGFSQFPQNSVMIQAHLDQLASLKQELLSRQVSESEINQLYDLQSPATEAKILLMALRQSELLKQQSQIIQVNLQLPF</sequence>
<feature type="domain" description="Pseudouridine synthase II N-terminal" evidence="6">
    <location>
        <begin position="29"/>
        <end position="88"/>
    </location>
</feature>
<dbReference type="Gene3D" id="3.80.10.10">
    <property type="entry name" value="Ribonuclease Inhibitor"/>
    <property type="match status" value="1"/>
</dbReference>
<dbReference type="Pfam" id="PF01509">
    <property type="entry name" value="TruB_N"/>
    <property type="match status" value="1"/>
</dbReference>
<proteinExistence type="inferred from homology"/>
<dbReference type="Gene3D" id="3.30.2350.10">
    <property type="entry name" value="Pseudouridine synthase"/>
    <property type="match status" value="2"/>
</dbReference>
<comment type="similarity">
    <text evidence="2">Belongs to the pseudouridine synthase TruB family.</text>
</comment>
<reference evidence="8" key="1">
    <citation type="submission" date="2021-06" db="EMBL/GenBank/DDBJ databases">
        <authorList>
            <person name="Kallberg Y."/>
            <person name="Tangrot J."/>
            <person name="Rosling A."/>
        </authorList>
    </citation>
    <scope>NUCLEOTIDE SEQUENCE</scope>
    <source>
        <strain evidence="8">FL130A</strain>
    </source>
</reference>
<evidence type="ECO:0000313" key="9">
    <source>
        <dbReference type="Proteomes" id="UP000789508"/>
    </source>
</evidence>
<accession>A0A9N8VTU9</accession>
<dbReference type="EC" id="5.4.99.25" evidence="3"/>
<keyword evidence="5" id="KW-0413">Isomerase</keyword>
<dbReference type="SUPFAM" id="SSF52058">
    <property type="entry name" value="L domain-like"/>
    <property type="match status" value="1"/>
</dbReference>
<keyword evidence="9" id="KW-1185">Reference proteome</keyword>
<organism evidence="8 9">
    <name type="scientific">Ambispora leptoticha</name>
    <dbReference type="NCBI Taxonomy" id="144679"/>
    <lineage>
        <taxon>Eukaryota</taxon>
        <taxon>Fungi</taxon>
        <taxon>Fungi incertae sedis</taxon>
        <taxon>Mucoromycota</taxon>
        <taxon>Glomeromycotina</taxon>
        <taxon>Glomeromycetes</taxon>
        <taxon>Archaeosporales</taxon>
        <taxon>Ambisporaceae</taxon>
        <taxon>Ambispora</taxon>
    </lineage>
</organism>
<dbReference type="GO" id="GO:0160148">
    <property type="term" value="F:tRNA pseudouridine(55) synthase activity"/>
    <property type="evidence" value="ECO:0007669"/>
    <property type="project" value="UniProtKB-EC"/>
</dbReference>
<evidence type="ECO:0000313" key="8">
    <source>
        <dbReference type="EMBL" id="CAG8461188.1"/>
    </source>
</evidence>
<name>A0A9N8VTU9_9GLOM</name>
<dbReference type="Pfam" id="PF16198">
    <property type="entry name" value="TruB_C_2"/>
    <property type="match status" value="1"/>
</dbReference>
<evidence type="ECO:0000256" key="5">
    <source>
        <dbReference type="ARBA" id="ARBA00023235"/>
    </source>
</evidence>
<evidence type="ECO:0000259" key="7">
    <source>
        <dbReference type="Pfam" id="PF16198"/>
    </source>
</evidence>
<dbReference type="InterPro" id="IPR020103">
    <property type="entry name" value="PsdUridine_synth_cat_dom_sf"/>
</dbReference>
<feature type="domain" description="tRNA pseudouridylate synthase B C-terminal" evidence="7">
    <location>
        <begin position="144"/>
        <end position="195"/>
    </location>
</feature>
<dbReference type="GO" id="GO:0006400">
    <property type="term" value="P:tRNA modification"/>
    <property type="evidence" value="ECO:0007669"/>
    <property type="project" value="TreeGrafter"/>
</dbReference>
<dbReference type="PANTHER" id="PTHR13767:SF2">
    <property type="entry name" value="PSEUDOURIDYLATE SYNTHASE TRUB1"/>
    <property type="match status" value="1"/>
</dbReference>
<dbReference type="SUPFAM" id="SSF55120">
    <property type="entry name" value="Pseudouridine synthase"/>
    <property type="match status" value="1"/>
</dbReference>
<dbReference type="PANTHER" id="PTHR13767">
    <property type="entry name" value="TRNA-PSEUDOURIDINE SYNTHASE"/>
    <property type="match status" value="1"/>
</dbReference>
<evidence type="ECO:0000256" key="3">
    <source>
        <dbReference type="ARBA" id="ARBA00012787"/>
    </source>
</evidence>
<gene>
    <name evidence="8" type="ORF">ALEPTO_LOCUS1545</name>
</gene>
<dbReference type="GO" id="GO:1990481">
    <property type="term" value="P:mRNA pseudouridine synthesis"/>
    <property type="evidence" value="ECO:0007669"/>
    <property type="project" value="TreeGrafter"/>
</dbReference>
<dbReference type="InterPro" id="IPR002501">
    <property type="entry name" value="PsdUridine_synth_N"/>
</dbReference>